<proteinExistence type="predicted"/>
<comment type="caution">
    <text evidence="1">The sequence shown here is derived from an EMBL/GenBank/DDBJ whole genome shotgun (WGS) entry which is preliminary data.</text>
</comment>
<dbReference type="EMBL" id="JADKFW010000004">
    <property type="protein sequence ID" value="MBK9717486.1"/>
    <property type="molecule type" value="Genomic_DNA"/>
</dbReference>
<dbReference type="Pfam" id="PF08843">
    <property type="entry name" value="AbiEii"/>
    <property type="match status" value="1"/>
</dbReference>
<dbReference type="Proteomes" id="UP000808349">
    <property type="component" value="Unassembled WGS sequence"/>
</dbReference>
<evidence type="ECO:0008006" key="3">
    <source>
        <dbReference type="Google" id="ProtNLM"/>
    </source>
</evidence>
<dbReference type="InterPro" id="IPR014942">
    <property type="entry name" value="AbiEii"/>
</dbReference>
<dbReference type="AlphaFoldDB" id="A0A9D7S9Q5"/>
<evidence type="ECO:0000313" key="2">
    <source>
        <dbReference type="Proteomes" id="UP000808349"/>
    </source>
</evidence>
<reference evidence="1 2" key="1">
    <citation type="submission" date="2020-10" db="EMBL/GenBank/DDBJ databases">
        <title>Connecting structure to function with the recovery of over 1000 high-quality activated sludge metagenome-assembled genomes encoding full-length rRNA genes using long-read sequencing.</title>
        <authorList>
            <person name="Singleton C.M."/>
            <person name="Petriglieri F."/>
            <person name="Kristensen J.M."/>
            <person name="Kirkegaard R.H."/>
            <person name="Michaelsen T.Y."/>
            <person name="Andersen M.H."/>
            <person name="Karst S.M."/>
            <person name="Dueholm M.S."/>
            <person name="Nielsen P.H."/>
            <person name="Albertsen M."/>
        </authorList>
    </citation>
    <scope>NUCLEOTIDE SEQUENCE [LARGE SCALE GENOMIC DNA]</scope>
    <source>
        <strain evidence="1">Ribe_18-Q3-R11-54_BAT3C.373</strain>
    </source>
</reference>
<sequence length="56" mass="6576">MQEIIKTSFIKNNFALAGGTSLLLHMRHRTSIDLEPFFSKEFNLKEIDFTLQKVLY</sequence>
<gene>
    <name evidence="1" type="ORF">IPO85_08230</name>
</gene>
<name>A0A9D7S9Q5_9BACT</name>
<organism evidence="1 2">
    <name type="scientific">Candidatus Defluviibacterium haderslevense</name>
    <dbReference type="NCBI Taxonomy" id="2981993"/>
    <lineage>
        <taxon>Bacteria</taxon>
        <taxon>Pseudomonadati</taxon>
        <taxon>Bacteroidota</taxon>
        <taxon>Saprospiria</taxon>
        <taxon>Saprospirales</taxon>
        <taxon>Saprospiraceae</taxon>
        <taxon>Candidatus Defluviibacterium</taxon>
    </lineage>
</organism>
<evidence type="ECO:0000313" key="1">
    <source>
        <dbReference type="EMBL" id="MBK9717486.1"/>
    </source>
</evidence>
<accession>A0A9D7S9Q5</accession>
<protein>
    <recommendedName>
        <fullName evidence="3">Nucleotidyl transferase AbiEii/AbiGii toxin family protein</fullName>
    </recommendedName>
</protein>